<keyword evidence="7" id="KW-0547">Nucleotide-binding</keyword>
<dbReference type="NCBIfam" id="TIGR01727">
    <property type="entry name" value="oligo_HPY"/>
    <property type="match status" value="1"/>
</dbReference>
<comment type="similarity">
    <text evidence="11">Belongs to the binding-protein-dependent transport system permease family.</text>
</comment>
<keyword evidence="6 11" id="KW-0812">Transmembrane</keyword>
<dbReference type="InterPro" id="IPR000515">
    <property type="entry name" value="MetI-like"/>
</dbReference>
<evidence type="ECO:0000256" key="11">
    <source>
        <dbReference type="RuleBase" id="RU363032"/>
    </source>
</evidence>
<keyword evidence="9 11" id="KW-1133">Transmembrane helix</keyword>
<evidence type="ECO:0000256" key="8">
    <source>
        <dbReference type="ARBA" id="ARBA00022840"/>
    </source>
</evidence>
<dbReference type="GO" id="GO:0016887">
    <property type="term" value="F:ATP hydrolysis activity"/>
    <property type="evidence" value="ECO:0007669"/>
    <property type="project" value="InterPro"/>
</dbReference>
<dbReference type="GO" id="GO:0005524">
    <property type="term" value="F:ATP binding"/>
    <property type="evidence" value="ECO:0007669"/>
    <property type="project" value="UniProtKB-KW"/>
</dbReference>
<feature type="transmembrane region" description="Helical" evidence="11">
    <location>
        <begin position="93"/>
        <end position="114"/>
    </location>
</feature>
<evidence type="ECO:0000256" key="3">
    <source>
        <dbReference type="ARBA" id="ARBA00005417"/>
    </source>
</evidence>
<keyword evidence="16" id="KW-1185">Reference proteome</keyword>
<reference evidence="15" key="1">
    <citation type="journal article" date="2014" name="Int. J. Syst. Evol. Microbiol.">
        <title>Complete genome sequence of Corynebacterium casei LMG S-19264T (=DSM 44701T), isolated from a smear-ripened cheese.</title>
        <authorList>
            <consortium name="US DOE Joint Genome Institute (JGI-PGF)"/>
            <person name="Walter F."/>
            <person name="Albersmeier A."/>
            <person name="Kalinowski J."/>
            <person name="Ruckert C."/>
        </authorList>
    </citation>
    <scope>NUCLEOTIDE SEQUENCE</scope>
    <source>
        <strain evidence="15">JCM 3302</strain>
    </source>
</reference>
<dbReference type="GO" id="GO:0005886">
    <property type="term" value="C:plasma membrane"/>
    <property type="evidence" value="ECO:0007669"/>
    <property type="project" value="UniProtKB-SubCell"/>
</dbReference>
<dbReference type="PANTHER" id="PTHR43297:SF2">
    <property type="entry name" value="DIPEPTIDE TRANSPORT ATP-BINDING PROTEIN DPPD"/>
    <property type="match status" value="1"/>
</dbReference>
<proteinExistence type="inferred from homology"/>
<reference evidence="15" key="2">
    <citation type="submission" date="2020-09" db="EMBL/GenBank/DDBJ databases">
        <authorList>
            <person name="Sun Q."/>
            <person name="Ohkuma M."/>
        </authorList>
    </citation>
    <scope>NUCLEOTIDE SEQUENCE</scope>
    <source>
        <strain evidence="15">JCM 3302</strain>
    </source>
</reference>
<dbReference type="FunFam" id="3.40.50.300:FF:000016">
    <property type="entry name" value="Oligopeptide ABC transporter ATP-binding component"/>
    <property type="match status" value="1"/>
</dbReference>
<evidence type="ECO:0000259" key="14">
    <source>
        <dbReference type="PROSITE" id="PS50928"/>
    </source>
</evidence>
<dbReference type="RefSeq" id="WP_189896998.1">
    <property type="nucleotide sequence ID" value="NZ_BNBC01000003.1"/>
</dbReference>
<evidence type="ECO:0000259" key="13">
    <source>
        <dbReference type="PROSITE" id="PS50893"/>
    </source>
</evidence>
<dbReference type="AlphaFoldDB" id="A0A918ZN39"/>
<evidence type="ECO:0000256" key="12">
    <source>
        <dbReference type="SAM" id="MobiDB-lite"/>
    </source>
</evidence>
<dbReference type="Pfam" id="PF00528">
    <property type="entry name" value="BPD_transp_1"/>
    <property type="match status" value="1"/>
</dbReference>
<dbReference type="PROSITE" id="PS50928">
    <property type="entry name" value="ABC_TM1"/>
    <property type="match status" value="1"/>
</dbReference>
<dbReference type="PROSITE" id="PS00211">
    <property type="entry name" value="ABC_TRANSPORTER_1"/>
    <property type="match status" value="1"/>
</dbReference>
<evidence type="ECO:0000313" key="15">
    <source>
        <dbReference type="EMBL" id="GHE59797.1"/>
    </source>
</evidence>
<feature type="domain" description="ABC transporter" evidence="13">
    <location>
        <begin position="327"/>
        <end position="577"/>
    </location>
</feature>
<evidence type="ECO:0000256" key="1">
    <source>
        <dbReference type="ARBA" id="ARBA00004141"/>
    </source>
</evidence>
<feature type="region of interest" description="Disordered" evidence="12">
    <location>
        <begin position="282"/>
        <end position="324"/>
    </location>
</feature>
<comment type="subcellular location">
    <subcellularLocation>
        <location evidence="11">Cell membrane</location>
        <topology evidence="11">Multi-pass membrane protein</topology>
    </subcellularLocation>
    <subcellularLocation>
        <location evidence="2">Cell membrane</location>
        <topology evidence="2">Peripheral membrane protein</topology>
    </subcellularLocation>
    <subcellularLocation>
        <location evidence="1">Membrane</location>
        <topology evidence="1">Multi-pass membrane protein</topology>
    </subcellularLocation>
</comment>
<dbReference type="InterPro" id="IPR035906">
    <property type="entry name" value="MetI-like_sf"/>
</dbReference>
<feature type="domain" description="ABC transmembrane type-1" evidence="14">
    <location>
        <begin position="90"/>
        <end position="275"/>
    </location>
</feature>
<accession>A0A918ZN39</accession>
<keyword evidence="4 11" id="KW-0813">Transport</keyword>
<feature type="compositionally biased region" description="Basic residues" evidence="12">
    <location>
        <begin position="297"/>
        <end position="310"/>
    </location>
</feature>
<evidence type="ECO:0000256" key="5">
    <source>
        <dbReference type="ARBA" id="ARBA00022475"/>
    </source>
</evidence>
<evidence type="ECO:0000256" key="9">
    <source>
        <dbReference type="ARBA" id="ARBA00022989"/>
    </source>
</evidence>
<keyword evidence="5" id="KW-1003">Cell membrane</keyword>
<dbReference type="CDD" id="cd03257">
    <property type="entry name" value="ABC_NikE_OppD_transporters"/>
    <property type="match status" value="1"/>
</dbReference>
<dbReference type="Proteomes" id="UP000641386">
    <property type="component" value="Unassembled WGS sequence"/>
</dbReference>
<dbReference type="Gene3D" id="3.40.50.300">
    <property type="entry name" value="P-loop containing nucleotide triphosphate hydrolases"/>
    <property type="match status" value="1"/>
</dbReference>
<gene>
    <name evidence="15" type="ORF">GCM10014715_11400</name>
</gene>
<dbReference type="Gene3D" id="1.10.3720.10">
    <property type="entry name" value="MetI-like"/>
    <property type="match status" value="1"/>
</dbReference>
<dbReference type="Pfam" id="PF00005">
    <property type="entry name" value="ABC_tran"/>
    <property type="match status" value="1"/>
</dbReference>
<dbReference type="GO" id="GO:0015833">
    <property type="term" value="P:peptide transport"/>
    <property type="evidence" value="ECO:0007669"/>
    <property type="project" value="InterPro"/>
</dbReference>
<evidence type="ECO:0000256" key="4">
    <source>
        <dbReference type="ARBA" id="ARBA00022448"/>
    </source>
</evidence>
<evidence type="ECO:0000256" key="2">
    <source>
        <dbReference type="ARBA" id="ARBA00004202"/>
    </source>
</evidence>
<dbReference type="SMART" id="SM00382">
    <property type="entry name" value="AAA"/>
    <property type="match status" value="1"/>
</dbReference>
<keyword evidence="8 15" id="KW-0067">ATP-binding</keyword>
<dbReference type="InterPro" id="IPR003439">
    <property type="entry name" value="ABC_transporter-like_ATP-bd"/>
</dbReference>
<dbReference type="PANTHER" id="PTHR43297">
    <property type="entry name" value="OLIGOPEPTIDE TRANSPORT ATP-BINDING PROTEIN APPD"/>
    <property type="match status" value="1"/>
</dbReference>
<feature type="transmembrane region" description="Helical" evidence="11">
    <location>
        <begin position="121"/>
        <end position="144"/>
    </location>
</feature>
<dbReference type="CDD" id="cd06261">
    <property type="entry name" value="TM_PBP2"/>
    <property type="match status" value="1"/>
</dbReference>
<sequence>MTELPSAVRRHRPAPMVRTVLRRPAALVCLAYLALLVLASLAAPWLAPHGPTATDLDHVLTGPGAAHPLGTDNLGRDVLSRLMYGGRPSLIDAAVAASTVLVVGAGCGVTAGFLGGWFDRVFSWAVDVMLAIPVLVTLLVVLAVVGDHQVLAMAVLGVLVSPGVARVVRGATLAVRQELYVAAARVSGLGRRHILVRHVLPRVAGPVVVQVSLFAGGALMIDAGLSYLGFGADPPTPTWGNMIADAAAVTDRQPWLLAPPGVVLGLAILACGVLGDAVRDAGAGRSTTATPPAPRSRPSRSRASRPRKGTSHPPVPASRTDSSPALLSIHDATVALPGPHGMTTVVEGVDLDIGPGETVGLVGESGCGKSVTGRAILGLLPGRGEITEGSIVFDGTELVGADPRTVRALRGRRIALVSQTPLTSLDPVIPVGGQIAELVRRHHGGTRRAARARAVELLRAVRVAEPEHVATCHVHELSGGMAQRAAIALALAGEPDLLIADEPTTALDAGVRAEVLDLLRQVQRERGLAVLLISHDWKVISRMCRRTYVMYAGQVVESGPTADLLAHPRHPYTAGLLASAPGRAAPREPLRAIPGTVPAPHEWPPGCHFAARCALATPACAAAAVPLLEPAPDRGTRCLRHTELGKGDDRDRATAVRS</sequence>
<dbReference type="InterPro" id="IPR025966">
    <property type="entry name" value="OppC_N"/>
</dbReference>
<evidence type="ECO:0000256" key="6">
    <source>
        <dbReference type="ARBA" id="ARBA00022692"/>
    </source>
</evidence>
<organism evidence="15 16">
    <name type="scientific">Streptomyces spiralis</name>
    <dbReference type="NCBI Taxonomy" id="66376"/>
    <lineage>
        <taxon>Bacteria</taxon>
        <taxon>Bacillati</taxon>
        <taxon>Actinomycetota</taxon>
        <taxon>Actinomycetes</taxon>
        <taxon>Kitasatosporales</taxon>
        <taxon>Streptomycetaceae</taxon>
        <taxon>Streptomyces</taxon>
    </lineage>
</organism>
<dbReference type="PROSITE" id="PS50893">
    <property type="entry name" value="ABC_TRANSPORTER_2"/>
    <property type="match status" value="1"/>
</dbReference>
<dbReference type="InterPro" id="IPR003593">
    <property type="entry name" value="AAA+_ATPase"/>
</dbReference>
<dbReference type="InterPro" id="IPR013563">
    <property type="entry name" value="Oligopep_ABC_C"/>
</dbReference>
<dbReference type="Pfam" id="PF08352">
    <property type="entry name" value="oligo_HPY"/>
    <property type="match status" value="1"/>
</dbReference>
<dbReference type="Pfam" id="PF12911">
    <property type="entry name" value="OppC_N"/>
    <property type="match status" value="1"/>
</dbReference>
<dbReference type="InterPro" id="IPR050388">
    <property type="entry name" value="ABC_Ni/Peptide_Import"/>
</dbReference>
<dbReference type="EMBL" id="BNBC01000003">
    <property type="protein sequence ID" value="GHE59797.1"/>
    <property type="molecule type" value="Genomic_DNA"/>
</dbReference>
<evidence type="ECO:0000313" key="16">
    <source>
        <dbReference type="Proteomes" id="UP000641386"/>
    </source>
</evidence>
<comment type="caution">
    <text evidence="15">The sequence shown here is derived from an EMBL/GenBank/DDBJ whole genome shotgun (WGS) entry which is preliminary data.</text>
</comment>
<name>A0A918ZN39_9ACTN</name>
<comment type="similarity">
    <text evidence="3">Belongs to the ABC transporter superfamily.</text>
</comment>
<feature type="transmembrane region" description="Helical" evidence="11">
    <location>
        <begin position="150"/>
        <end position="168"/>
    </location>
</feature>
<dbReference type="InterPro" id="IPR017871">
    <property type="entry name" value="ABC_transporter-like_CS"/>
</dbReference>
<dbReference type="SUPFAM" id="SSF161098">
    <property type="entry name" value="MetI-like"/>
    <property type="match status" value="1"/>
</dbReference>
<feature type="region of interest" description="Disordered" evidence="12">
    <location>
        <begin position="639"/>
        <end position="658"/>
    </location>
</feature>
<dbReference type="GO" id="GO:0055085">
    <property type="term" value="P:transmembrane transport"/>
    <property type="evidence" value="ECO:0007669"/>
    <property type="project" value="InterPro"/>
</dbReference>
<dbReference type="InterPro" id="IPR027417">
    <property type="entry name" value="P-loop_NTPase"/>
</dbReference>
<dbReference type="SUPFAM" id="SSF52540">
    <property type="entry name" value="P-loop containing nucleoside triphosphate hydrolases"/>
    <property type="match status" value="1"/>
</dbReference>
<keyword evidence="10 11" id="KW-0472">Membrane</keyword>
<feature type="transmembrane region" description="Helical" evidence="11">
    <location>
        <begin position="199"/>
        <end position="221"/>
    </location>
</feature>
<evidence type="ECO:0000256" key="7">
    <source>
        <dbReference type="ARBA" id="ARBA00022741"/>
    </source>
</evidence>
<protein>
    <submittedName>
        <fullName evidence="15">Dipeptide/oligopeptide/nickel ABC transporter ATP-binding protein</fullName>
    </submittedName>
</protein>
<evidence type="ECO:0000256" key="10">
    <source>
        <dbReference type="ARBA" id="ARBA00023136"/>
    </source>
</evidence>